<reference evidence="2" key="1">
    <citation type="submission" date="2018-06" db="EMBL/GenBank/DDBJ databases">
        <authorList>
            <person name="Zhirakovskaya E."/>
        </authorList>
    </citation>
    <scope>NUCLEOTIDE SEQUENCE</scope>
</reference>
<dbReference type="PANTHER" id="PTHR36965">
    <property type="entry name" value="FE(2+)-TRAFFICKING PROTEIN-RELATED"/>
    <property type="match status" value="1"/>
</dbReference>
<accession>A0A3B0V539</accession>
<evidence type="ECO:0000313" key="2">
    <source>
        <dbReference type="EMBL" id="VAW33017.1"/>
    </source>
</evidence>
<gene>
    <name evidence="2" type="ORF">MNBD_GAMMA01-1258</name>
</gene>
<keyword evidence="1" id="KW-0408">Iron</keyword>
<dbReference type="InterPro" id="IPR007457">
    <property type="entry name" value="Fe_traffick_prot_YggX"/>
</dbReference>
<dbReference type="PANTHER" id="PTHR36965:SF1">
    <property type="entry name" value="FE(2+)-TRAFFICKING PROTEIN-RELATED"/>
    <property type="match status" value="1"/>
</dbReference>
<evidence type="ECO:0000256" key="1">
    <source>
        <dbReference type="ARBA" id="ARBA00023004"/>
    </source>
</evidence>
<dbReference type="Gene3D" id="1.10.3880.10">
    <property type="entry name" value="Fe(II) trafficking protein YggX"/>
    <property type="match status" value="1"/>
</dbReference>
<name>A0A3B0V539_9ZZZZ</name>
<dbReference type="HAMAP" id="MF_00686">
    <property type="entry name" value="Fe_traffic_YggX"/>
    <property type="match status" value="1"/>
</dbReference>
<dbReference type="SUPFAM" id="SSF111148">
    <property type="entry name" value="YggX-like"/>
    <property type="match status" value="1"/>
</dbReference>
<dbReference type="GO" id="GO:0005829">
    <property type="term" value="C:cytosol"/>
    <property type="evidence" value="ECO:0007669"/>
    <property type="project" value="TreeGrafter"/>
</dbReference>
<dbReference type="InterPro" id="IPR036766">
    <property type="entry name" value="Fe_traffick_prot_YggX_sf"/>
</dbReference>
<proteinExistence type="inferred from homology"/>
<dbReference type="PIRSF" id="PIRSF029827">
    <property type="entry name" value="Fe_traffic_YggX"/>
    <property type="match status" value="1"/>
</dbReference>
<protein>
    <submittedName>
        <fullName evidence="2">FIG001341: Probable Fe(2+)-trafficking protein YggX</fullName>
    </submittedName>
</protein>
<dbReference type="EMBL" id="UOEW01000015">
    <property type="protein sequence ID" value="VAW33017.1"/>
    <property type="molecule type" value="Genomic_DNA"/>
</dbReference>
<organism evidence="2">
    <name type="scientific">hydrothermal vent metagenome</name>
    <dbReference type="NCBI Taxonomy" id="652676"/>
    <lineage>
        <taxon>unclassified sequences</taxon>
        <taxon>metagenomes</taxon>
        <taxon>ecological metagenomes</taxon>
    </lineage>
</organism>
<sequence length="88" mass="10401">MKTINCIKYGKNQQSIGYIPYPGELGKKIHLQISQKFWAEWLNYQIMFINENRLSPINPKDRKRIEETMQKFFFDGGVKPVEGYTPES</sequence>
<dbReference type="GO" id="GO:0034599">
    <property type="term" value="P:cellular response to oxidative stress"/>
    <property type="evidence" value="ECO:0007669"/>
    <property type="project" value="TreeGrafter"/>
</dbReference>
<dbReference type="Pfam" id="PF04362">
    <property type="entry name" value="Iron_traffic"/>
    <property type="match status" value="1"/>
</dbReference>
<dbReference type="AlphaFoldDB" id="A0A3B0V539"/>
<dbReference type="GO" id="GO:0005506">
    <property type="term" value="F:iron ion binding"/>
    <property type="evidence" value="ECO:0007669"/>
    <property type="project" value="InterPro"/>
</dbReference>
<dbReference type="NCBIfam" id="NF003817">
    <property type="entry name" value="PRK05408.1"/>
    <property type="match status" value="1"/>
</dbReference>